<accession>A0A0N5C0Q8</accession>
<proteinExistence type="predicted"/>
<evidence type="ECO:0000313" key="2">
    <source>
        <dbReference type="WBParaSite" id="SPAL_0001158600.1"/>
    </source>
</evidence>
<organism evidence="1 2">
    <name type="scientific">Strongyloides papillosus</name>
    <name type="common">Intestinal threadworm</name>
    <dbReference type="NCBI Taxonomy" id="174720"/>
    <lineage>
        <taxon>Eukaryota</taxon>
        <taxon>Metazoa</taxon>
        <taxon>Ecdysozoa</taxon>
        <taxon>Nematoda</taxon>
        <taxon>Chromadorea</taxon>
        <taxon>Rhabditida</taxon>
        <taxon>Tylenchina</taxon>
        <taxon>Panagrolaimomorpha</taxon>
        <taxon>Strongyloidoidea</taxon>
        <taxon>Strongyloididae</taxon>
        <taxon>Strongyloides</taxon>
    </lineage>
</organism>
<dbReference type="Proteomes" id="UP000046392">
    <property type="component" value="Unplaced"/>
</dbReference>
<dbReference type="WBParaSite" id="SPAL_0001158600.1">
    <property type="protein sequence ID" value="SPAL_0001158600.1"/>
    <property type="gene ID" value="SPAL_0001158600"/>
</dbReference>
<reference evidence="2" key="1">
    <citation type="submission" date="2017-02" db="UniProtKB">
        <authorList>
            <consortium name="WormBaseParasite"/>
        </authorList>
    </citation>
    <scope>IDENTIFICATION</scope>
</reference>
<name>A0A0N5C0Q8_STREA</name>
<protein>
    <submittedName>
        <fullName evidence="2">Uncharacterized protein</fullName>
    </submittedName>
</protein>
<sequence>MNKLKDNRLRKNIFRKVDLVSDGNINKDNDNILTNIAIIEEILQRTKKVRDTNPGYTHDDNNIENIQKSPNNNMLLREKTDVAKFFIGDDDDDYQDNDGESSITKNSNLLNNSNSNIPFQHCPSNILSKSVLDLTNNIGKNPSIFHTRHTLSEITLIPSLNEISEKKKNRAITNTNSSSKENQKYNTIEKRIIINFKKQENFLQHVLQSKIKINEISDEIKKEFIGLKRSHSHLSLKSLVST</sequence>
<dbReference type="AlphaFoldDB" id="A0A0N5C0Q8"/>
<keyword evidence="1" id="KW-1185">Reference proteome</keyword>
<evidence type="ECO:0000313" key="1">
    <source>
        <dbReference type="Proteomes" id="UP000046392"/>
    </source>
</evidence>